<dbReference type="Proteomes" id="UP001465976">
    <property type="component" value="Unassembled WGS sequence"/>
</dbReference>
<sequence length="145" mass="15805">MHPPAAGHHQSSLKSSFKPHMNLVLLEVAMVLRQTSLPPIPDQTPEMAQDLGAGDTLEVEEFDPHVVPEPPAPKRKWGQPCKTQPVTAAMPTIATSHTTTSTRFDDNDATFDLTAHVAQPDQLVRVQGKCGARRTKPTKVEPIGF</sequence>
<name>A0ABR3FLX4_9AGAR</name>
<gene>
    <name evidence="2" type="ORF">V5O48_005576</name>
</gene>
<accession>A0ABR3FLX4</accession>
<keyword evidence="3" id="KW-1185">Reference proteome</keyword>
<reference evidence="2 3" key="1">
    <citation type="submission" date="2024-02" db="EMBL/GenBank/DDBJ databases">
        <title>A draft genome for the cacao thread blight pathogen Marasmius crinis-equi.</title>
        <authorList>
            <person name="Cohen S.P."/>
            <person name="Baruah I.K."/>
            <person name="Amoako-Attah I."/>
            <person name="Bukari Y."/>
            <person name="Meinhardt L.W."/>
            <person name="Bailey B.A."/>
        </authorList>
    </citation>
    <scope>NUCLEOTIDE SEQUENCE [LARGE SCALE GENOMIC DNA]</scope>
    <source>
        <strain evidence="2 3">GH-76</strain>
    </source>
</reference>
<feature type="region of interest" description="Disordered" evidence="1">
    <location>
        <begin position="68"/>
        <end position="87"/>
    </location>
</feature>
<organism evidence="2 3">
    <name type="scientific">Marasmius crinis-equi</name>
    <dbReference type="NCBI Taxonomy" id="585013"/>
    <lineage>
        <taxon>Eukaryota</taxon>
        <taxon>Fungi</taxon>
        <taxon>Dikarya</taxon>
        <taxon>Basidiomycota</taxon>
        <taxon>Agaricomycotina</taxon>
        <taxon>Agaricomycetes</taxon>
        <taxon>Agaricomycetidae</taxon>
        <taxon>Agaricales</taxon>
        <taxon>Marasmiineae</taxon>
        <taxon>Marasmiaceae</taxon>
        <taxon>Marasmius</taxon>
    </lineage>
</organism>
<comment type="caution">
    <text evidence="2">The sequence shown here is derived from an EMBL/GenBank/DDBJ whole genome shotgun (WGS) entry which is preliminary data.</text>
</comment>
<evidence type="ECO:0000256" key="1">
    <source>
        <dbReference type="SAM" id="MobiDB-lite"/>
    </source>
</evidence>
<proteinExistence type="predicted"/>
<protein>
    <submittedName>
        <fullName evidence="2">Uncharacterized protein</fullName>
    </submittedName>
</protein>
<evidence type="ECO:0000313" key="3">
    <source>
        <dbReference type="Proteomes" id="UP001465976"/>
    </source>
</evidence>
<evidence type="ECO:0000313" key="2">
    <source>
        <dbReference type="EMBL" id="KAL0576413.1"/>
    </source>
</evidence>
<dbReference type="EMBL" id="JBAHYK010000225">
    <property type="protein sequence ID" value="KAL0576413.1"/>
    <property type="molecule type" value="Genomic_DNA"/>
</dbReference>